<name>A0A9P4QMN3_9PLEO</name>
<feature type="disulfide bond" evidence="4">
    <location>
        <begin position="51"/>
        <end position="384"/>
    </location>
</feature>
<sequence length="467" mass="51491">MGAFSELLAVVLAAHSVAAHDFDVLRHLGGNGQWFRGPEVTGISSETPSGCTVDLAASFSRHGSRYPDRGAYNGWANLSARIQEGQLSVHDKSLSFLSSWKPVLKFPDQQIAQLSTTGYKELYDMGATTRLQYPDLYDYNTDFTVWANYYSSSPRVRDSARLFARGFLGPNATELGSIYALNASDPRSWLNSLAPSDLCPAYADNGGSPQTDTWANIYLPPIRKRLNKLIKGSFQFTQDDISSIPYLCGFETQITGTKSPWCSIFTESEMLQYEYAQDLRYWYGTGLGTDIEKYLMLPVLGGLIQRFVDGPNATYTDADGTTFVPPKIITSFSNDGQINQLAAAIGVFDNEPQLPANKVLRERLFKASNFCTMRGTISFERLSCSSRGGPYVRVKLNDVVYPVASCQTGPGRSCPLKDYQSLVQKKISHAGNFAAICNITDPAVPRDQKSAPFFTNTTLPFATLLKP</sequence>
<keyword evidence="7" id="KW-1185">Reference proteome</keyword>
<dbReference type="GO" id="GO:0003993">
    <property type="term" value="F:acid phosphatase activity"/>
    <property type="evidence" value="ECO:0007669"/>
    <property type="project" value="TreeGrafter"/>
</dbReference>
<keyword evidence="1" id="KW-0378">Hydrolase</keyword>
<dbReference type="OrthoDB" id="6509975at2759"/>
<evidence type="ECO:0000256" key="4">
    <source>
        <dbReference type="PIRSR" id="PIRSR000894-2"/>
    </source>
</evidence>
<feature type="disulfide bond" evidence="4">
    <location>
        <begin position="406"/>
        <end position="414"/>
    </location>
</feature>
<dbReference type="PANTHER" id="PTHR20963:SF23">
    <property type="entry name" value="3-PHYTASE"/>
    <property type="match status" value="1"/>
</dbReference>
<dbReference type="Pfam" id="PF00328">
    <property type="entry name" value="His_Phos_2"/>
    <property type="match status" value="1"/>
</dbReference>
<feature type="signal peptide" evidence="5">
    <location>
        <begin position="1"/>
        <end position="19"/>
    </location>
</feature>
<dbReference type="AlphaFoldDB" id="A0A9P4QMN3"/>
<feature type="active site" description="Nucleophile" evidence="3">
    <location>
        <position position="62"/>
    </location>
</feature>
<keyword evidence="4" id="KW-1015">Disulfide bond</keyword>
<evidence type="ECO:0000313" key="7">
    <source>
        <dbReference type="Proteomes" id="UP000799444"/>
    </source>
</evidence>
<keyword evidence="5" id="KW-0732">Signal</keyword>
<dbReference type="PIRSF" id="PIRSF000894">
    <property type="entry name" value="Acid_phosphatase"/>
    <property type="match status" value="1"/>
</dbReference>
<dbReference type="EMBL" id="ML996290">
    <property type="protein sequence ID" value="KAF2728213.1"/>
    <property type="molecule type" value="Genomic_DNA"/>
</dbReference>
<dbReference type="SUPFAM" id="SSF53254">
    <property type="entry name" value="Phosphoglycerate mutase-like"/>
    <property type="match status" value="1"/>
</dbReference>
<dbReference type="InterPro" id="IPR016274">
    <property type="entry name" value="Histidine_acid_Pase_euk"/>
</dbReference>
<feature type="disulfide bond" evidence="4">
    <location>
        <begin position="248"/>
        <end position="262"/>
    </location>
</feature>
<organism evidence="6 7">
    <name type="scientific">Polyplosphaeria fusca</name>
    <dbReference type="NCBI Taxonomy" id="682080"/>
    <lineage>
        <taxon>Eukaryota</taxon>
        <taxon>Fungi</taxon>
        <taxon>Dikarya</taxon>
        <taxon>Ascomycota</taxon>
        <taxon>Pezizomycotina</taxon>
        <taxon>Dothideomycetes</taxon>
        <taxon>Pleosporomycetidae</taxon>
        <taxon>Pleosporales</taxon>
        <taxon>Tetraplosphaeriaceae</taxon>
        <taxon>Polyplosphaeria</taxon>
    </lineage>
</organism>
<reference evidence="6" key="1">
    <citation type="journal article" date="2020" name="Stud. Mycol.">
        <title>101 Dothideomycetes genomes: a test case for predicting lifestyles and emergence of pathogens.</title>
        <authorList>
            <person name="Haridas S."/>
            <person name="Albert R."/>
            <person name="Binder M."/>
            <person name="Bloem J."/>
            <person name="Labutti K."/>
            <person name="Salamov A."/>
            <person name="Andreopoulos B."/>
            <person name="Baker S."/>
            <person name="Barry K."/>
            <person name="Bills G."/>
            <person name="Bluhm B."/>
            <person name="Cannon C."/>
            <person name="Castanera R."/>
            <person name="Culley D."/>
            <person name="Daum C."/>
            <person name="Ezra D."/>
            <person name="Gonzalez J."/>
            <person name="Henrissat B."/>
            <person name="Kuo A."/>
            <person name="Liang C."/>
            <person name="Lipzen A."/>
            <person name="Lutzoni F."/>
            <person name="Magnuson J."/>
            <person name="Mondo S."/>
            <person name="Nolan M."/>
            <person name="Ohm R."/>
            <person name="Pangilinan J."/>
            <person name="Park H.-J."/>
            <person name="Ramirez L."/>
            <person name="Alfaro M."/>
            <person name="Sun H."/>
            <person name="Tritt A."/>
            <person name="Yoshinaga Y."/>
            <person name="Zwiers L.-H."/>
            <person name="Turgeon B."/>
            <person name="Goodwin S."/>
            <person name="Spatafora J."/>
            <person name="Crous P."/>
            <person name="Grigoriev I."/>
        </authorList>
    </citation>
    <scope>NUCLEOTIDE SEQUENCE</scope>
    <source>
        <strain evidence="6">CBS 125425</strain>
    </source>
</reference>
<dbReference type="InterPro" id="IPR000560">
    <property type="entry name" value="His_Pase_clade-2"/>
</dbReference>
<comment type="caution">
    <text evidence="6">The sequence shown here is derived from an EMBL/GenBank/DDBJ whole genome shotgun (WGS) entry which is preliminary data.</text>
</comment>
<dbReference type="GO" id="GO:0009277">
    <property type="term" value="C:fungal-type cell wall"/>
    <property type="evidence" value="ECO:0007669"/>
    <property type="project" value="TreeGrafter"/>
</dbReference>
<dbReference type="Gene3D" id="3.40.50.1240">
    <property type="entry name" value="Phosphoglycerate mutase-like"/>
    <property type="match status" value="1"/>
</dbReference>
<evidence type="ECO:0000256" key="5">
    <source>
        <dbReference type="SAM" id="SignalP"/>
    </source>
</evidence>
<feature type="chain" id="PRO_5040411538" evidence="5">
    <location>
        <begin position="20"/>
        <end position="467"/>
    </location>
</feature>
<dbReference type="CDD" id="cd07061">
    <property type="entry name" value="HP_HAP_like"/>
    <property type="match status" value="1"/>
</dbReference>
<evidence type="ECO:0000256" key="1">
    <source>
        <dbReference type="ARBA" id="ARBA00022801"/>
    </source>
</evidence>
<dbReference type="Proteomes" id="UP000799444">
    <property type="component" value="Unassembled WGS sequence"/>
</dbReference>
<protein>
    <submittedName>
        <fullName evidence="6">Acid phosphatase PHO12</fullName>
    </submittedName>
</protein>
<evidence type="ECO:0000256" key="3">
    <source>
        <dbReference type="PIRSR" id="PIRSR000894-1"/>
    </source>
</evidence>
<accession>A0A9P4QMN3</accession>
<evidence type="ECO:0000256" key="2">
    <source>
        <dbReference type="ARBA" id="ARBA00023180"/>
    </source>
</evidence>
<keyword evidence="2" id="KW-0325">Glycoprotein</keyword>
<dbReference type="PANTHER" id="PTHR20963">
    <property type="entry name" value="MULTIPLE INOSITOL POLYPHOSPHATE PHOSPHATASE-RELATED"/>
    <property type="match status" value="1"/>
</dbReference>
<gene>
    <name evidence="6" type="ORF">EJ04DRAFT_528812</name>
</gene>
<proteinExistence type="predicted"/>
<evidence type="ECO:0000313" key="6">
    <source>
        <dbReference type="EMBL" id="KAF2728213.1"/>
    </source>
</evidence>
<feature type="active site" description="Proton donor" evidence="3">
    <location>
        <position position="335"/>
    </location>
</feature>
<dbReference type="InterPro" id="IPR029033">
    <property type="entry name" value="His_PPase_superfam"/>
</dbReference>